<dbReference type="AlphaFoldDB" id="H6KZC0"/>
<evidence type="ECO:0000313" key="1">
    <source>
        <dbReference type="EMBL" id="AFC24510.1"/>
    </source>
</evidence>
<dbReference type="PROSITE" id="PS51257">
    <property type="entry name" value="PROKAR_LIPOPROTEIN"/>
    <property type="match status" value="1"/>
</dbReference>
<dbReference type="NCBIfam" id="TIGR04409">
    <property type="entry name" value="LptC_YrbK"/>
    <property type="match status" value="1"/>
</dbReference>
<dbReference type="STRING" id="984262.SGRA_1775"/>
<dbReference type="eggNOG" id="COG3117">
    <property type="taxonomic scope" value="Bacteria"/>
</dbReference>
<dbReference type="GO" id="GO:0005886">
    <property type="term" value="C:plasma membrane"/>
    <property type="evidence" value="ECO:0007669"/>
    <property type="project" value="InterPro"/>
</dbReference>
<dbReference type="GO" id="GO:0015221">
    <property type="term" value="F:lipopolysaccharide transmembrane transporter activity"/>
    <property type="evidence" value="ECO:0007669"/>
    <property type="project" value="InterPro"/>
</dbReference>
<keyword evidence="2" id="KW-1185">Reference proteome</keyword>
<dbReference type="RefSeq" id="WP_015692142.1">
    <property type="nucleotide sequence ID" value="NC_016940.1"/>
</dbReference>
<gene>
    <name evidence="1" type="ordered locus">SGRA_1775</name>
</gene>
<dbReference type="HOGENOM" id="CLU_098275_2_1_10"/>
<dbReference type="Proteomes" id="UP000007519">
    <property type="component" value="Chromosome"/>
</dbReference>
<protein>
    <recommendedName>
        <fullName evidence="3">LPS export ABC transporter periplasmic protein LptC</fullName>
    </recommendedName>
</protein>
<dbReference type="Pfam" id="PF06835">
    <property type="entry name" value="LptC"/>
    <property type="match status" value="1"/>
</dbReference>
<dbReference type="KEGG" id="sgn:SGRA_1775"/>
<reference evidence="1 2" key="1">
    <citation type="journal article" date="2012" name="Stand. Genomic Sci.">
        <title>Complete genome sequencing and analysis of Saprospira grandis str. Lewin, a predatory marine bacterium.</title>
        <authorList>
            <person name="Saw J.H."/>
            <person name="Yuryev A."/>
            <person name="Kanbe M."/>
            <person name="Hou S."/>
            <person name="Young A.G."/>
            <person name="Aizawa S."/>
            <person name="Alam M."/>
        </authorList>
    </citation>
    <scope>NUCLEOTIDE SEQUENCE [LARGE SCALE GENOMIC DNA]</scope>
    <source>
        <strain evidence="1 2">Lewin</strain>
    </source>
</reference>
<organism evidence="1 2">
    <name type="scientific">Saprospira grandis (strain Lewin)</name>
    <dbReference type="NCBI Taxonomy" id="984262"/>
    <lineage>
        <taxon>Bacteria</taxon>
        <taxon>Pseudomonadati</taxon>
        <taxon>Bacteroidota</taxon>
        <taxon>Saprospiria</taxon>
        <taxon>Saprospirales</taxon>
        <taxon>Saprospiraceae</taxon>
        <taxon>Saprospira</taxon>
    </lineage>
</organism>
<dbReference type="InterPro" id="IPR010664">
    <property type="entry name" value="LipoPS_assembly_LptC-rel"/>
</dbReference>
<dbReference type="Gene3D" id="2.60.450.10">
    <property type="entry name" value="Lipopolysaccharide (LPS) transport protein A like domain"/>
    <property type="match status" value="1"/>
</dbReference>
<dbReference type="OrthoDB" id="9812080at2"/>
<dbReference type="InterPro" id="IPR026265">
    <property type="entry name" value="LptC"/>
</dbReference>
<sequence length="184" mass="21448">MKYPLFLGLLLLFCACENSMQDVKRFEGMANSSVEEATEVEMLYSDSAVVRMRLQAPLMQEDRDEKEPKRIFPDGVEVEFYGRDKQISSQLTALYAEYSEKKRFIVLQDSVVIHNSQGEQLETEELFWDERKNEIYSDKFVKVTTPTEVMQGYGFRSDIEFKNWEIDSLSGIFESSSLLKNPEF</sequence>
<evidence type="ECO:0000313" key="2">
    <source>
        <dbReference type="Proteomes" id="UP000007519"/>
    </source>
</evidence>
<accession>H6KZC0</accession>
<dbReference type="EMBL" id="CP002831">
    <property type="protein sequence ID" value="AFC24510.1"/>
    <property type="molecule type" value="Genomic_DNA"/>
</dbReference>
<evidence type="ECO:0008006" key="3">
    <source>
        <dbReference type="Google" id="ProtNLM"/>
    </source>
</evidence>
<proteinExistence type="predicted"/>
<name>H6KZC0_SAPGL</name>